<dbReference type="EMBL" id="BK015115">
    <property type="protein sequence ID" value="DAD91529.1"/>
    <property type="molecule type" value="Genomic_DNA"/>
</dbReference>
<protein>
    <submittedName>
        <fullName evidence="1">Uncharacterized protein</fullName>
    </submittedName>
</protein>
<name>A0A8S5NA53_9CAUD</name>
<proteinExistence type="predicted"/>
<accession>A0A8S5NA53</accession>
<reference evidence="1" key="1">
    <citation type="journal article" date="2021" name="Proc. Natl. Acad. Sci. U.S.A.">
        <title>A Catalog of Tens of Thousands of Viruses from Human Metagenomes Reveals Hidden Associations with Chronic Diseases.</title>
        <authorList>
            <person name="Tisza M.J."/>
            <person name="Buck C.B."/>
        </authorList>
    </citation>
    <scope>NUCLEOTIDE SEQUENCE</scope>
    <source>
        <strain evidence="1">Ctx322</strain>
    </source>
</reference>
<organism evidence="1">
    <name type="scientific">Myoviridae sp. ctx322</name>
    <dbReference type="NCBI Taxonomy" id="2826711"/>
    <lineage>
        <taxon>Viruses</taxon>
        <taxon>Duplodnaviria</taxon>
        <taxon>Heunggongvirae</taxon>
        <taxon>Uroviricota</taxon>
        <taxon>Caudoviricetes</taxon>
    </lineage>
</organism>
<sequence>MLRGSIKITSLLSLLRVGYFYGPFYCSRCLSS</sequence>
<evidence type="ECO:0000313" key="1">
    <source>
        <dbReference type="EMBL" id="DAD91529.1"/>
    </source>
</evidence>